<evidence type="ECO:0000313" key="2">
    <source>
        <dbReference type="EMBL" id="KAK1532371.1"/>
    </source>
</evidence>
<feature type="compositionally biased region" description="Basic and acidic residues" evidence="1">
    <location>
        <begin position="1"/>
        <end position="15"/>
    </location>
</feature>
<name>A0AAJ0E4D4_9PEZI</name>
<dbReference type="GeneID" id="85336083"/>
<evidence type="ECO:0000256" key="1">
    <source>
        <dbReference type="SAM" id="MobiDB-lite"/>
    </source>
</evidence>
<comment type="caution">
    <text evidence="2">The sequence shown here is derived from an EMBL/GenBank/DDBJ whole genome shotgun (WGS) entry which is preliminary data.</text>
</comment>
<dbReference type="EMBL" id="MOOE01000004">
    <property type="protein sequence ID" value="KAK1532371.1"/>
    <property type="molecule type" value="Genomic_DNA"/>
</dbReference>
<reference evidence="2 3" key="1">
    <citation type="submission" date="2016-10" db="EMBL/GenBank/DDBJ databases">
        <title>The genome sequence of Colletotrichum fioriniae PJ7.</title>
        <authorList>
            <person name="Baroncelli R."/>
        </authorList>
    </citation>
    <scope>NUCLEOTIDE SEQUENCE [LARGE SCALE GENOMIC DNA]</scope>
    <source>
        <strain evidence="2 3">IMI 309622</strain>
    </source>
</reference>
<feature type="region of interest" description="Disordered" evidence="1">
    <location>
        <begin position="1"/>
        <end position="20"/>
    </location>
</feature>
<dbReference type="RefSeq" id="XP_060316494.1">
    <property type="nucleotide sequence ID" value="XM_060452536.1"/>
</dbReference>
<gene>
    <name evidence="2" type="ORF">CCOS01_04354</name>
</gene>
<accession>A0AAJ0E4D4</accession>
<evidence type="ECO:0000313" key="3">
    <source>
        <dbReference type="Proteomes" id="UP001240678"/>
    </source>
</evidence>
<protein>
    <submittedName>
        <fullName evidence="2">Uncharacterized protein</fullName>
    </submittedName>
</protein>
<keyword evidence="3" id="KW-1185">Reference proteome</keyword>
<proteinExistence type="predicted"/>
<dbReference type="Proteomes" id="UP001240678">
    <property type="component" value="Unassembled WGS sequence"/>
</dbReference>
<sequence>MVTVQMRRDVSHVDDDGQTTAVPYSQSLSLMREHERGFLLAEEKTLRLSGEYFQLTLAVDAPSQGHTHTFASTIATLHKTTSNIYGITIPYCVTPNSGSWVN</sequence>
<dbReference type="AlphaFoldDB" id="A0AAJ0E4D4"/>
<organism evidence="2 3">
    <name type="scientific">Colletotrichum costaricense</name>
    <dbReference type="NCBI Taxonomy" id="1209916"/>
    <lineage>
        <taxon>Eukaryota</taxon>
        <taxon>Fungi</taxon>
        <taxon>Dikarya</taxon>
        <taxon>Ascomycota</taxon>
        <taxon>Pezizomycotina</taxon>
        <taxon>Sordariomycetes</taxon>
        <taxon>Hypocreomycetidae</taxon>
        <taxon>Glomerellales</taxon>
        <taxon>Glomerellaceae</taxon>
        <taxon>Colletotrichum</taxon>
        <taxon>Colletotrichum acutatum species complex</taxon>
    </lineage>
</organism>